<gene>
    <name evidence="3" type="ORF">F0U60_41330</name>
</gene>
<dbReference type="Proteomes" id="UP001611383">
    <property type="component" value="Chromosome"/>
</dbReference>
<sequence>MILLCGIPSEPPMARVLARVEQLGLPHLFFNQRHFKSAHIAYELRGGTLTGTLVLEGREYALEDIRGVYTRLMDEQLLPELRGESPGSEAHRHCARLHEVLRSWCELAPCRVVNRNRPMESNASKPYQAQLIRESGFLIPETLITNDPEQVLDFRERKGRIVFKSISGVRSIVRQLQEEDLTRLHRIRWCPVQFQEFIDGTNIRVHVVGNEVFATAITTDVTDYRYARKQGASHLEFEPVELPEELAERCVCLAATLELPLAGIDLKRDSEGRVFCFEVNPSPAFSYFEENAGQPISEAIARYLWWGAAESRNRRDDR</sequence>
<dbReference type="EMBL" id="CP043494">
    <property type="protein sequence ID" value="WNG49849.1"/>
    <property type="molecule type" value="Genomic_DNA"/>
</dbReference>
<proteinExistence type="predicted"/>
<organism evidence="3 4">
    <name type="scientific">Archangium minus</name>
    <dbReference type="NCBI Taxonomy" id="83450"/>
    <lineage>
        <taxon>Bacteria</taxon>
        <taxon>Pseudomonadati</taxon>
        <taxon>Myxococcota</taxon>
        <taxon>Myxococcia</taxon>
        <taxon>Myxococcales</taxon>
        <taxon>Cystobacterineae</taxon>
        <taxon>Archangiaceae</taxon>
        <taxon>Archangium</taxon>
    </lineage>
</organism>
<dbReference type="InterPro" id="IPR011761">
    <property type="entry name" value="ATP-grasp"/>
</dbReference>
<accession>A0ABY9X359</accession>
<dbReference type="Gene3D" id="3.30.470.20">
    <property type="entry name" value="ATP-grasp fold, B domain"/>
    <property type="match status" value="1"/>
</dbReference>
<name>A0ABY9X359_9BACT</name>
<protein>
    <submittedName>
        <fullName evidence="3">Glutathione synthase</fullName>
    </submittedName>
</protein>
<evidence type="ECO:0000313" key="4">
    <source>
        <dbReference type="Proteomes" id="UP001611383"/>
    </source>
</evidence>
<dbReference type="PROSITE" id="PS50975">
    <property type="entry name" value="ATP_GRASP"/>
    <property type="match status" value="1"/>
</dbReference>
<keyword evidence="1" id="KW-0067">ATP-binding</keyword>
<feature type="domain" description="ATP-grasp" evidence="2">
    <location>
        <begin position="129"/>
        <end position="305"/>
    </location>
</feature>
<dbReference type="InterPro" id="IPR013651">
    <property type="entry name" value="ATP-grasp_RimK-type"/>
</dbReference>
<dbReference type="PANTHER" id="PTHR21621">
    <property type="entry name" value="RIBOSOMAL PROTEIN S6 MODIFICATION PROTEIN"/>
    <property type="match status" value="1"/>
</dbReference>
<keyword evidence="4" id="KW-1185">Reference proteome</keyword>
<dbReference type="RefSeq" id="WP_395808241.1">
    <property type="nucleotide sequence ID" value="NZ_CP043494.1"/>
</dbReference>
<reference evidence="3 4" key="1">
    <citation type="submission" date="2019-08" db="EMBL/GenBank/DDBJ databases">
        <title>Archangium and Cystobacter genomes.</title>
        <authorList>
            <person name="Chen I.-C.K."/>
            <person name="Wielgoss S."/>
        </authorList>
    </citation>
    <scope>NUCLEOTIDE SEQUENCE [LARGE SCALE GENOMIC DNA]</scope>
    <source>
        <strain evidence="3 4">Cbm 6</strain>
    </source>
</reference>
<dbReference type="SUPFAM" id="SSF56059">
    <property type="entry name" value="Glutathione synthetase ATP-binding domain-like"/>
    <property type="match status" value="1"/>
</dbReference>
<evidence type="ECO:0000256" key="1">
    <source>
        <dbReference type="PROSITE-ProRule" id="PRU00409"/>
    </source>
</evidence>
<evidence type="ECO:0000259" key="2">
    <source>
        <dbReference type="PROSITE" id="PS50975"/>
    </source>
</evidence>
<dbReference type="Pfam" id="PF08443">
    <property type="entry name" value="RimK"/>
    <property type="match status" value="1"/>
</dbReference>
<evidence type="ECO:0000313" key="3">
    <source>
        <dbReference type="EMBL" id="WNG49849.1"/>
    </source>
</evidence>
<dbReference type="PANTHER" id="PTHR21621:SF0">
    <property type="entry name" value="BETA-CITRYLGLUTAMATE SYNTHASE B-RELATED"/>
    <property type="match status" value="1"/>
</dbReference>
<keyword evidence="1" id="KW-0547">Nucleotide-binding</keyword>